<gene>
    <name evidence="1" type="ORF">ADICEAN_03518</name>
</gene>
<organism evidence="1 2">
    <name type="scientific">Cesiribacter andamanensis AMV16</name>
    <dbReference type="NCBI Taxonomy" id="1279009"/>
    <lineage>
        <taxon>Bacteria</taxon>
        <taxon>Pseudomonadati</taxon>
        <taxon>Bacteroidota</taxon>
        <taxon>Cytophagia</taxon>
        <taxon>Cytophagales</taxon>
        <taxon>Cesiribacteraceae</taxon>
        <taxon>Cesiribacter</taxon>
    </lineage>
</organism>
<dbReference type="PATRIC" id="fig|1279009.4.peg.3563"/>
<dbReference type="InterPro" id="IPR039968">
    <property type="entry name" value="BcerS-like"/>
</dbReference>
<dbReference type="AlphaFoldDB" id="M7N2C5"/>
<keyword evidence="2" id="KW-1185">Reference proteome</keyword>
<accession>M7N2C5</accession>
<evidence type="ECO:0008006" key="3">
    <source>
        <dbReference type="Google" id="ProtNLM"/>
    </source>
</evidence>
<protein>
    <recommendedName>
        <fullName evidence="3">N-acetyltransferase domain-containing protein</fullName>
    </recommendedName>
</protein>
<dbReference type="eggNOG" id="COG0456">
    <property type="taxonomic scope" value="Bacteria"/>
</dbReference>
<dbReference type="Proteomes" id="UP000011910">
    <property type="component" value="Unassembled WGS sequence"/>
</dbReference>
<name>M7N2C5_9BACT</name>
<dbReference type="Gene3D" id="3.40.630.30">
    <property type="match status" value="1"/>
</dbReference>
<dbReference type="SUPFAM" id="SSF55729">
    <property type="entry name" value="Acyl-CoA N-acyltransferases (Nat)"/>
    <property type="match status" value="1"/>
</dbReference>
<reference evidence="1 2" key="1">
    <citation type="journal article" date="2013" name="Genome Announc.">
        <title>Draft Genome Sequence of Cesiribacter andamanensis Strain AMV16T, Isolated from a Soil Sample from a Mud Volcano in the Andaman Islands, India.</title>
        <authorList>
            <person name="Shivaji S."/>
            <person name="Ara S."/>
            <person name="Begum Z."/>
            <person name="Srinivas T.N."/>
            <person name="Singh A."/>
            <person name="Kumar Pinnaka A."/>
        </authorList>
    </citation>
    <scope>NUCLEOTIDE SEQUENCE [LARGE SCALE GENOMIC DNA]</scope>
    <source>
        <strain evidence="1 2">AMV16</strain>
    </source>
</reference>
<dbReference type="EMBL" id="AODQ01000122">
    <property type="protein sequence ID" value="EMR01361.1"/>
    <property type="molecule type" value="Genomic_DNA"/>
</dbReference>
<dbReference type="InterPro" id="IPR016181">
    <property type="entry name" value="Acyl_CoA_acyltransferase"/>
</dbReference>
<sequence length="332" mass="38763">MLIGDNGAVIGRVAAFVNRKLANKEKQPTGGMGFFECVNDQKAANVLFDTCREWLQVRGMEAMDGAINFGERDRWWGLLAQGHELEPNYCMPYTFPYYLELFETYGFQLYFKQFTYGRKVVEDGLPEKTKLKAERLMSNPQYEFKSLQMKDLAKYTEDFRTVYNAAWVKHKGVGEMTKVQAESIMQKLKPVMDPKIVWFGYYAGEPISFFINLPELNQIFKHLNGNLNWWGKLKFLYYKWRQTNTKMLGVVFGVVPAHQGKGIESAMAIEATKYVWTSKSPYVDFEMNWIGDFNPKMIRIVEEIGGKVHKVHHTYRYLFDRSKPFERCPIID</sequence>
<dbReference type="STRING" id="1279009.ADICEAN_03518"/>
<dbReference type="RefSeq" id="WP_009196899.1">
    <property type="nucleotide sequence ID" value="NZ_AODQ01000122.1"/>
</dbReference>
<proteinExistence type="predicted"/>
<comment type="caution">
    <text evidence="1">The sequence shown here is derived from an EMBL/GenBank/DDBJ whole genome shotgun (WGS) entry which is preliminary data.</text>
</comment>
<dbReference type="PANTHER" id="PTHR41368:SF1">
    <property type="entry name" value="PROTEIN YGHO"/>
    <property type="match status" value="1"/>
</dbReference>
<dbReference type="PANTHER" id="PTHR41368">
    <property type="entry name" value="PROTEIN YGHO"/>
    <property type="match status" value="1"/>
</dbReference>
<evidence type="ECO:0000313" key="1">
    <source>
        <dbReference type="EMBL" id="EMR01361.1"/>
    </source>
</evidence>
<evidence type="ECO:0000313" key="2">
    <source>
        <dbReference type="Proteomes" id="UP000011910"/>
    </source>
</evidence>